<dbReference type="AlphaFoldDB" id="A0AAE1FSU7"/>
<dbReference type="EMBL" id="JAWQEG010001471">
    <property type="protein sequence ID" value="KAK3879259.1"/>
    <property type="molecule type" value="Genomic_DNA"/>
</dbReference>
<evidence type="ECO:0000313" key="4">
    <source>
        <dbReference type="Proteomes" id="UP001286313"/>
    </source>
</evidence>
<evidence type="ECO:0000313" key="3">
    <source>
        <dbReference type="EMBL" id="KAK3879259.1"/>
    </source>
</evidence>
<evidence type="ECO:0000256" key="2">
    <source>
        <dbReference type="SAM" id="Phobius"/>
    </source>
</evidence>
<feature type="transmembrane region" description="Helical" evidence="2">
    <location>
        <begin position="42"/>
        <end position="59"/>
    </location>
</feature>
<keyword evidence="2" id="KW-0812">Transmembrane</keyword>
<proteinExistence type="predicted"/>
<sequence>MEMMPGHDSDDRSDGESGIDRYNNDGEMTTIMEMMEEGKMKGILMVVMVMEMLRMRIVYRMVEMMMRRVEMIMMVVMEILRMRIVEDGGDDDENDGDDDDVGGDGDT</sequence>
<dbReference type="Proteomes" id="UP001286313">
    <property type="component" value="Unassembled WGS sequence"/>
</dbReference>
<protein>
    <submittedName>
        <fullName evidence="3">Uncharacterized protein</fullName>
    </submittedName>
</protein>
<reference evidence="3" key="1">
    <citation type="submission" date="2023-10" db="EMBL/GenBank/DDBJ databases">
        <title>Genome assemblies of two species of porcelain crab, Petrolisthes cinctipes and Petrolisthes manimaculis (Anomura: Porcellanidae).</title>
        <authorList>
            <person name="Angst P."/>
        </authorList>
    </citation>
    <scope>NUCLEOTIDE SEQUENCE</scope>
    <source>
        <strain evidence="3">PB745_01</strain>
        <tissue evidence="3">Gill</tissue>
    </source>
</reference>
<keyword evidence="2" id="KW-1133">Transmembrane helix</keyword>
<feature type="region of interest" description="Disordered" evidence="1">
    <location>
        <begin position="86"/>
        <end position="107"/>
    </location>
</feature>
<keyword evidence="4" id="KW-1185">Reference proteome</keyword>
<gene>
    <name evidence="3" type="ORF">Pcinc_016160</name>
</gene>
<accession>A0AAE1FSU7</accession>
<feature type="compositionally biased region" description="Acidic residues" evidence="1">
    <location>
        <begin position="87"/>
        <end position="107"/>
    </location>
</feature>
<organism evidence="3 4">
    <name type="scientific">Petrolisthes cinctipes</name>
    <name type="common">Flat porcelain crab</name>
    <dbReference type="NCBI Taxonomy" id="88211"/>
    <lineage>
        <taxon>Eukaryota</taxon>
        <taxon>Metazoa</taxon>
        <taxon>Ecdysozoa</taxon>
        <taxon>Arthropoda</taxon>
        <taxon>Crustacea</taxon>
        <taxon>Multicrustacea</taxon>
        <taxon>Malacostraca</taxon>
        <taxon>Eumalacostraca</taxon>
        <taxon>Eucarida</taxon>
        <taxon>Decapoda</taxon>
        <taxon>Pleocyemata</taxon>
        <taxon>Anomura</taxon>
        <taxon>Galatheoidea</taxon>
        <taxon>Porcellanidae</taxon>
        <taxon>Petrolisthes</taxon>
    </lineage>
</organism>
<comment type="caution">
    <text evidence="3">The sequence shown here is derived from an EMBL/GenBank/DDBJ whole genome shotgun (WGS) entry which is preliminary data.</text>
</comment>
<name>A0AAE1FSU7_PETCI</name>
<feature type="compositionally biased region" description="Basic and acidic residues" evidence="1">
    <location>
        <begin position="1"/>
        <end position="24"/>
    </location>
</feature>
<evidence type="ECO:0000256" key="1">
    <source>
        <dbReference type="SAM" id="MobiDB-lite"/>
    </source>
</evidence>
<feature type="region of interest" description="Disordered" evidence="1">
    <location>
        <begin position="1"/>
        <end position="26"/>
    </location>
</feature>
<keyword evidence="2" id="KW-0472">Membrane</keyword>